<keyword evidence="5 7" id="KW-1133">Transmembrane helix</keyword>
<keyword evidence="10" id="KW-1185">Reference proteome</keyword>
<evidence type="ECO:0000256" key="6">
    <source>
        <dbReference type="ARBA" id="ARBA00023136"/>
    </source>
</evidence>
<feature type="domain" description="ABC transmembrane type-1" evidence="8">
    <location>
        <begin position="72"/>
        <end position="256"/>
    </location>
</feature>
<feature type="transmembrane region" description="Helical" evidence="7">
    <location>
        <begin position="111"/>
        <end position="131"/>
    </location>
</feature>
<feature type="transmembrane region" description="Helical" evidence="7">
    <location>
        <begin position="137"/>
        <end position="160"/>
    </location>
</feature>
<evidence type="ECO:0000256" key="2">
    <source>
        <dbReference type="ARBA" id="ARBA00022448"/>
    </source>
</evidence>
<protein>
    <submittedName>
        <fullName evidence="9">ABC transporter permease</fullName>
    </submittedName>
</protein>
<dbReference type="SUPFAM" id="SSF161098">
    <property type="entry name" value="MetI-like"/>
    <property type="match status" value="1"/>
</dbReference>
<dbReference type="CDD" id="cd06261">
    <property type="entry name" value="TM_PBP2"/>
    <property type="match status" value="1"/>
</dbReference>
<dbReference type="Pfam" id="PF00528">
    <property type="entry name" value="BPD_transp_1"/>
    <property type="match status" value="1"/>
</dbReference>
<evidence type="ECO:0000256" key="7">
    <source>
        <dbReference type="RuleBase" id="RU363032"/>
    </source>
</evidence>
<dbReference type="PANTHER" id="PTHR30151">
    <property type="entry name" value="ALKANE SULFONATE ABC TRANSPORTER-RELATED, MEMBRANE SUBUNIT"/>
    <property type="match status" value="1"/>
</dbReference>
<keyword evidence="4 7" id="KW-0812">Transmembrane</keyword>
<keyword evidence="3" id="KW-1003">Cell membrane</keyword>
<dbReference type="Proteomes" id="UP001596037">
    <property type="component" value="Unassembled WGS sequence"/>
</dbReference>
<dbReference type="InterPro" id="IPR000515">
    <property type="entry name" value="MetI-like"/>
</dbReference>
<evidence type="ECO:0000256" key="1">
    <source>
        <dbReference type="ARBA" id="ARBA00004651"/>
    </source>
</evidence>
<comment type="subcellular location">
    <subcellularLocation>
        <location evidence="1 7">Cell membrane</location>
        <topology evidence="1 7">Multi-pass membrane protein</topology>
    </subcellularLocation>
</comment>
<sequence>MTIVQRGQLKQHGEARARWQRLLRIASPFLLLLLWEAMSRQGILDRRFFPPPSEVAVTARQMLQDGSLARAVGDSLRRLAIGYAGGAVLGIVAGLWLGLSSWSRALFEPWLIVTYPVPKLAIYPLLVLVVGLGEPPIVIMLAVAVFYVVAINLIAGVLAIRPVILDVGRDCGASFLQLVRTIALPAAMPHIFTGLEIAMGIAYIVLVAAEFVGARSGLGSVIWSSWQLFDVAPMYVAIVTISVLGYASVMLLRLAATRVMPWRRKA</sequence>
<evidence type="ECO:0000313" key="9">
    <source>
        <dbReference type="EMBL" id="MFC5496870.1"/>
    </source>
</evidence>
<evidence type="ECO:0000256" key="5">
    <source>
        <dbReference type="ARBA" id="ARBA00022989"/>
    </source>
</evidence>
<dbReference type="Gene3D" id="1.10.3720.10">
    <property type="entry name" value="MetI-like"/>
    <property type="match status" value="1"/>
</dbReference>
<feature type="transmembrane region" description="Helical" evidence="7">
    <location>
        <begin position="234"/>
        <end position="256"/>
    </location>
</feature>
<dbReference type="PANTHER" id="PTHR30151:SF0">
    <property type="entry name" value="ABC TRANSPORTER PERMEASE PROTEIN MJ0413-RELATED"/>
    <property type="match status" value="1"/>
</dbReference>
<accession>A0ABW0NAF9</accession>
<feature type="transmembrane region" description="Helical" evidence="7">
    <location>
        <begin position="21"/>
        <end position="38"/>
    </location>
</feature>
<evidence type="ECO:0000259" key="8">
    <source>
        <dbReference type="PROSITE" id="PS50928"/>
    </source>
</evidence>
<organism evidence="9 10">
    <name type="scientific">Caenimonas terrae</name>
    <dbReference type="NCBI Taxonomy" id="696074"/>
    <lineage>
        <taxon>Bacteria</taxon>
        <taxon>Pseudomonadati</taxon>
        <taxon>Pseudomonadota</taxon>
        <taxon>Betaproteobacteria</taxon>
        <taxon>Burkholderiales</taxon>
        <taxon>Comamonadaceae</taxon>
        <taxon>Caenimonas</taxon>
    </lineage>
</organism>
<keyword evidence="2 7" id="KW-0813">Transport</keyword>
<dbReference type="EMBL" id="JBHSMF010000003">
    <property type="protein sequence ID" value="MFC5496870.1"/>
    <property type="molecule type" value="Genomic_DNA"/>
</dbReference>
<evidence type="ECO:0000313" key="10">
    <source>
        <dbReference type="Proteomes" id="UP001596037"/>
    </source>
</evidence>
<evidence type="ECO:0000256" key="4">
    <source>
        <dbReference type="ARBA" id="ARBA00022692"/>
    </source>
</evidence>
<dbReference type="InterPro" id="IPR035906">
    <property type="entry name" value="MetI-like_sf"/>
</dbReference>
<proteinExistence type="inferred from homology"/>
<comment type="caution">
    <text evidence="9">The sequence shown here is derived from an EMBL/GenBank/DDBJ whole genome shotgun (WGS) entry which is preliminary data.</text>
</comment>
<gene>
    <name evidence="9" type="ORF">ACFPOE_04925</name>
</gene>
<feature type="transmembrane region" description="Helical" evidence="7">
    <location>
        <begin position="80"/>
        <end position="99"/>
    </location>
</feature>
<evidence type="ECO:0000256" key="3">
    <source>
        <dbReference type="ARBA" id="ARBA00022475"/>
    </source>
</evidence>
<dbReference type="RefSeq" id="WP_376848902.1">
    <property type="nucleotide sequence ID" value="NZ_JBHSMF010000003.1"/>
</dbReference>
<comment type="similarity">
    <text evidence="7">Belongs to the binding-protein-dependent transport system permease family.</text>
</comment>
<name>A0ABW0NAF9_9BURK</name>
<feature type="transmembrane region" description="Helical" evidence="7">
    <location>
        <begin position="191"/>
        <end position="214"/>
    </location>
</feature>
<reference evidence="10" key="1">
    <citation type="journal article" date="2019" name="Int. J. Syst. Evol. Microbiol.">
        <title>The Global Catalogue of Microorganisms (GCM) 10K type strain sequencing project: providing services to taxonomists for standard genome sequencing and annotation.</title>
        <authorList>
            <consortium name="The Broad Institute Genomics Platform"/>
            <consortium name="The Broad Institute Genome Sequencing Center for Infectious Disease"/>
            <person name="Wu L."/>
            <person name="Ma J."/>
        </authorList>
    </citation>
    <scope>NUCLEOTIDE SEQUENCE [LARGE SCALE GENOMIC DNA]</scope>
    <source>
        <strain evidence="10">CCUG 57401</strain>
    </source>
</reference>
<dbReference type="PROSITE" id="PS50928">
    <property type="entry name" value="ABC_TM1"/>
    <property type="match status" value="1"/>
</dbReference>
<keyword evidence="6 7" id="KW-0472">Membrane</keyword>